<feature type="transmembrane region" description="Helical" evidence="1">
    <location>
        <begin position="169"/>
        <end position="188"/>
    </location>
</feature>
<evidence type="ECO:0000313" key="2">
    <source>
        <dbReference type="EMBL" id="GBH35070.1"/>
    </source>
</evidence>
<proteinExistence type="predicted"/>
<dbReference type="RefSeq" id="WP_109877685.1">
    <property type="nucleotide sequence ID" value="NZ_AP026695.1"/>
</dbReference>
<dbReference type="GeneID" id="76210089"/>
<dbReference type="AlphaFoldDB" id="A0A2S2KTS2"/>
<gene>
    <name evidence="2" type="ORF">NZNM25_18610</name>
</gene>
<keyword evidence="3" id="KW-1185">Reference proteome</keyword>
<organism evidence="2 3">
    <name type="scientific">Nitrosopumilus zosterae</name>
    <dbReference type="NCBI Taxonomy" id="718286"/>
    <lineage>
        <taxon>Archaea</taxon>
        <taxon>Nitrososphaerota</taxon>
        <taxon>Nitrososphaeria</taxon>
        <taxon>Nitrosopumilales</taxon>
        <taxon>Nitrosopumilaceae</taxon>
        <taxon>Nitrosopumilus</taxon>
    </lineage>
</organism>
<evidence type="ECO:0000256" key="1">
    <source>
        <dbReference type="SAM" id="Phobius"/>
    </source>
</evidence>
<name>A0A2S2KTS2_9ARCH</name>
<keyword evidence="1" id="KW-1133">Transmembrane helix</keyword>
<feature type="transmembrane region" description="Helical" evidence="1">
    <location>
        <begin position="35"/>
        <end position="53"/>
    </location>
</feature>
<protein>
    <submittedName>
        <fullName evidence="2">Uncharacterized protein</fullName>
    </submittedName>
</protein>
<dbReference type="OrthoDB" id="2235at2157"/>
<feature type="transmembrane region" description="Helical" evidence="1">
    <location>
        <begin position="73"/>
        <end position="92"/>
    </location>
</feature>
<dbReference type="Proteomes" id="UP000245829">
    <property type="component" value="Unassembled WGS sequence"/>
</dbReference>
<reference evidence="2 3" key="1">
    <citation type="submission" date="2018-05" db="EMBL/GenBank/DDBJ databases">
        <title>genome sequencing of Nitrosopumilus sp. NM25.</title>
        <authorList>
            <person name="Mori K."/>
            <person name="Nakagawa T."/>
        </authorList>
    </citation>
    <scope>NUCLEOTIDE SEQUENCE [LARGE SCALE GENOMIC DNA]</scope>
    <source>
        <strain evidence="2 3">NM25</strain>
    </source>
</reference>
<dbReference type="EMBL" id="BGKI01000012">
    <property type="protein sequence ID" value="GBH35070.1"/>
    <property type="molecule type" value="Genomic_DNA"/>
</dbReference>
<evidence type="ECO:0000313" key="3">
    <source>
        <dbReference type="Proteomes" id="UP000245829"/>
    </source>
</evidence>
<sequence length="204" mass="23283">MGKGDFKEKLIVIGFLLGVFLPLRLLFVEYVSDQWIGNFGLVSGLGIILLILIKKGKLGRIGIIFEKQMKKTIFGKTGKFVIGISVLSLLYFGSTMFFMERGESVFSEDKALFYDAIVLKNDFEQITPNNLKNIKIIYDSDNRLYSTFDYAFSITYAIMNEFSGGWLEHLYFILLVEQVEILGIFLYCRIFAKPIISMPANLTD</sequence>
<keyword evidence="1" id="KW-0472">Membrane</keyword>
<comment type="caution">
    <text evidence="2">The sequence shown here is derived from an EMBL/GenBank/DDBJ whole genome shotgun (WGS) entry which is preliminary data.</text>
</comment>
<keyword evidence="1" id="KW-0812">Transmembrane</keyword>
<accession>A0A2S2KTS2</accession>